<evidence type="ECO:0008006" key="6">
    <source>
        <dbReference type="Google" id="ProtNLM"/>
    </source>
</evidence>
<dbReference type="EMBL" id="QJVJ01000001">
    <property type="protein sequence ID" value="PYI57110.1"/>
    <property type="molecule type" value="Genomic_DNA"/>
</dbReference>
<dbReference type="OrthoDB" id="9809348at2"/>
<proteinExistence type="predicted"/>
<dbReference type="Pfam" id="PF06580">
    <property type="entry name" value="His_kinase"/>
    <property type="match status" value="1"/>
</dbReference>
<evidence type="ECO:0000313" key="5">
    <source>
        <dbReference type="Proteomes" id="UP000247476"/>
    </source>
</evidence>
<organism evidence="4 5">
    <name type="scientific">Paenibacillus flagellatus</name>
    <dbReference type="NCBI Taxonomy" id="2211139"/>
    <lineage>
        <taxon>Bacteria</taxon>
        <taxon>Bacillati</taxon>
        <taxon>Bacillota</taxon>
        <taxon>Bacilli</taxon>
        <taxon>Bacillales</taxon>
        <taxon>Paenibacillaceae</taxon>
        <taxon>Paenibacillus</taxon>
    </lineage>
</organism>
<dbReference type="PANTHER" id="PTHR34220:SF7">
    <property type="entry name" value="SENSOR HISTIDINE KINASE YPDA"/>
    <property type="match status" value="1"/>
</dbReference>
<dbReference type="InterPro" id="IPR003594">
    <property type="entry name" value="HATPase_dom"/>
</dbReference>
<feature type="domain" description="Signal transduction histidine kinase internal region" evidence="3">
    <location>
        <begin position="382"/>
        <end position="460"/>
    </location>
</feature>
<accession>A0A2V5KP11</accession>
<dbReference type="SUPFAM" id="SSF55874">
    <property type="entry name" value="ATPase domain of HSP90 chaperone/DNA topoisomerase II/histidine kinase"/>
    <property type="match status" value="1"/>
</dbReference>
<evidence type="ECO:0000256" key="1">
    <source>
        <dbReference type="SAM" id="Phobius"/>
    </source>
</evidence>
<dbReference type="AlphaFoldDB" id="A0A2V5KP11"/>
<sequence>MFALLKKYSIRVQLLCLGITILLLLAVTAAWGYNRILNITYKRNTDYTTEMIAAIKQSVASNVDSINRILPNIAYNDLVQQYLLEDDRLAQYELNTRIEKLFVNLQSMKQGIMGVVLLGEGISSYNCVGCRDFIPFGEIPLRTSAYYTGVHYSPYYKSDVMYVGVPVYDIRTTAPSEKRIGYAVMVLDLQAIAPKLDGLSKTIAGQFYVLDRNRAVAISNDASTVGRPLPPAIAKRVEENGPSGESARSEDGAFVVREEGLPEIGGTIVSVFPVEELFRGLEDVQRLLLGMLLLLVAVMYAFYIAISRNILYPIRSFMTFIYSLRAKGLDHKNKRVSLEGYSEITIMARQFNSLLDEIDDLAAKLIDSKTHIFELQLLKKQAELQFLKSQINPHFLYNTLETIKGIAYAKGVPEIREMTDSLGRIFRYSVKGGEVVLLREEIETVEAYVRIQQVRFANRFEFANEFDETLRETKVIKMILQPLVENAVFHGIEPCLHPCRLTVGCRLDEGGDLLLWVADDGAGMDPAMLDGIRRSLAEPPSSHDLNAAPQRHIGILNVNNRIRFAYGGEYGIVSIESAADRGTTVTVKLPAKEGVHHV</sequence>
<keyword evidence="5" id="KW-1185">Reference proteome</keyword>
<dbReference type="PANTHER" id="PTHR34220">
    <property type="entry name" value="SENSOR HISTIDINE KINASE YPDA"/>
    <property type="match status" value="1"/>
</dbReference>
<dbReference type="InterPro" id="IPR010559">
    <property type="entry name" value="Sig_transdc_His_kin_internal"/>
</dbReference>
<dbReference type="Proteomes" id="UP000247476">
    <property type="component" value="Unassembled WGS sequence"/>
</dbReference>
<feature type="domain" description="Histidine kinase/HSP90-like ATPase" evidence="2">
    <location>
        <begin position="476"/>
        <end position="592"/>
    </location>
</feature>
<feature type="transmembrane region" description="Helical" evidence="1">
    <location>
        <begin position="287"/>
        <end position="306"/>
    </location>
</feature>
<dbReference type="RefSeq" id="WP_110838150.1">
    <property type="nucleotide sequence ID" value="NZ_QJVJ01000001.1"/>
</dbReference>
<keyword evidence="1" id="KW-1133">Transmembrane helix</keyword>
<evidence type="ECO:0000259" key="2">
    <source>
        <dbReference type="Pfam" id="PF02518"/>
    </source>
</evidence>
<comment type="caution">
    <text evidence="4">The sequence shown here is derived from an EMBL/GenBank/DDBJ whole genome shotgun (WGS) entry which is preliminary data.</text>
</comment>
<evidence type="ECO:0000313" key="4">
    <source>
        <dbReference type="EMBL" id="PYI57110.1"/>
    </source>
</evidence>
<dbReference type="InterPro" id="IPR036890">
    <property type="entry name" value="HATPase_C_sf"/>
</dbReference>
<gene>
    <name evidence="4" type="ORF">DLM86_01300</name>
</gene>
<name>A0A2V5KP11_9BACL</name>
<protein>
    <recommendedName>
        <fullName evidence="6">HAMP domain-containing protein</fullName>
    </recommendedName>
</protein>
<dbReference type="GO" id="GO:0016020">
    <property type="term" value="C:membrane"/>
    <property type="evidence" value="ECO:0007669"/>
    <property type="project" value="InterPro"/>
</dbReference>
<evidence type="ECO:0000259" key="3">
    <source>
        <dbReference type="Pfam" id="PF06580"/>
    </source>
</evidence>
<dbReference type="InterPro" id="IPR050640">
    <property type="entry name" value="Bact_2-comp_sensor_kinase"/>
</dbReference>
<keyword evidence="1" id="KW-0812">Transmembrane</keyword>
<dbReference type="Gene3D" id="6.10.340.10">
    <property type="match status" value="1"/>
</dbReference>
<keyword evidence="1" id="KW-0472">Membrane</keyword>
<reference evidence="4 5" key="1">
    <citation type="submission" date="2018-05" db="EMBL/GenBank/DDBJ databases">
        <title>Paenibacillus flagellatus sp. nov., isolated from selenium mineral soil.</title>
        <authorList>
            <person name="Dai X."/>
        </authorList>
    </citation>
    <scope>NUCLEOTIDE SEQUENCE [LARGE SCALE GENOMIC DNA]</scope>
    <source>
        <strain evidence="4 5">DXL2</strain>
    </source>
</reference>
<dbReference type="GO" id="GO:0000155">
    <property type="term" value="F:phosphorelay sensor kinase activity"/>
    <property type="evidence" value="ECO:0007669"/>
    <property type="project" value="InterPro"/>
</dbReference>
<dbReference type="Gene3D" id="3.30.565.10">
    <property type="entry name" value="Histidine kinase-like ATPase, C-terminal domain"/>
    <property type="match status" value="1"/>
</dbReference>
<dbReference type="Pfam" id="PF02518">
    <property type="entry name" value="HATPase_c"/>
    <property type="match status" value="1"/>
</dbReference>